<dbReference type="PANTHER" id="PTHR45138">
    <property type="entry name" value="REGULATORY COMPONENTS OF SENSORY TRANSDUCTION SYSTEM"/>
    <property type="match status" value="1"/>
</dbReference>
<dbReference type="FunFam" id="3.30.70.270:FF:000001">
    <property type="entry name" value="Diguanylate cyclase domain protein"/>
    <property type="match status" value="1"/>
</dbReference>
<dbReference type="SUPFAM" id="SSF55073">
    <property type="entry name" value="Nucleotide cyclase"/>
    <property type="match status" value="1"/>
</dbReference>
<comment type="caution">
    <text evidence="3">The sequence shown here is derived from an EMBL/GenBank/DDBJ whole genome shotgun (WGS) entry which is preliminary data.</text>
</comment>
<reference evidence="3" key="2">
    <citation type="submission" date="2020-09" db="EMBL/GenBank/DDBJ databases">
        <authorList>
            <person name="Sun Q."/>
            <person name="Ohkuma M."/>
        </authorList>
    </citation>
    <scope>NUCLEOTIDE SEQUENCE</scope>
    <source>
        <strain evidence="3">JCM 31311</strain>
    </source>
</reference>
<dbReference type="PROSITE" id="PS50887">
    <property type="entry name" value="GGDEF"/>
    <property type="match status" value="1"/>
</dbReference>
<organism evidence="3 4">
    <name type="scientific">Deinococcus ruber</name>
    <dbReference type="NCBI Taxonomy" id="1848197"/>
    <lineage>
        <taxon>Bacteria</taxon>
        <taxon>Thermotogati</taxon>
        <taxon>Deinococcota</taxon>
        <taxon>Deinococci</taxon>
        <taxon>Deinococcales</taxon>
        <taxon>Deinococcaceae</taxon>
        <taxon>Deinococcus</taxon>
    </lineage>
</organism>
<keyword evidence="1" id="KW-0812">Transmembrane</keyword>
<reference evidence="3" key="1">
    <citation type="journal article" date="2014" name="Int. J. Syst. Evol. Microbiol.">
        <title>Complete genome sequence of Corynebacterium casei LMG S-19264T (=DSM 44701T), isolated from a smear-ripened cheese.</title>
        <authorList>
            <consortium name="US DOE Joint Genome Institute (JGI-PGF)"/>
            <person name="Walter F."/>
            <person name="Albersmeier A."/>
            <person name="Kalinowski J."/>
            <person name="Ruckert C."/>
        </authorList>
    </citation>
    <scope>NUCLEOTIDE SEQUENCE</scope>
    <source>
        <strain evidence="3">JCM 31311</strain>
    </source>
</reference>
<dbReference type="CDD" id="cd01949">
    <property type="entry name" value="GGDEF"/>
    <property type="match status" value="1"/>
</dbReference>
<evidence type="ECO:0000256" key="1">
    <source>
        <dbReference type="SAM" id="Phobius"/>
    </source>
</evidence>
<dbReference type="InterPro" id="IPR000160">
    <property type="entry name" value="GGDEF_dom"/>
</dbReference>
<dbReference type="GO" id="GO:0043709">
    <property type="term" value="P:cell adhesion involved in single-species biofilm formation"/>
    <property type="evidence" value="ECO:0007669"/>
    <property type="project" value="TreeGrafter"/>
</dbReference>
<dbReference type="Proteomes" id="UP000603865">
    <property type="component" value="Unassembled WGS sequence"/>
</dbReference>
<evidence type="ECO:0000259" key="2">
    <source>
        <dbReference type="PROSITE" id="PS50887"/>
    </source>
</evidence>
<evidence type="ECO:0000313" key="4">
    <source>
        <dbReference type="Proteomes" id="UP000603865"/>
    </source>
</evidence>
<feature type="domain" description="GGDEF" evidence="2">
    <location>
        <begin position="213"/>
        <end position="342"/>
    </location>
</feature>
<dbReference type="GO" id="GO:0005886">
    <property type="term" value="C:plasma membrane"/>
    <property type="evidence" value="ECO:0007669"/>
    <property type="project" value="TreeGrafter"/>
</dbReference>
<keyword evidence="4" id="KW-1185">Reference proteome</keyword>
<keyword evidence="1" id="KW-1133">Transmembrane helix</keyword>
<dbReference type="NCBIfam" id="TIGR00254">
    <property type="entry name" value="GGDEF"/>
    <property type="match status" value="1"/>
</dbReference>
<dbReference type="Pfam" id="PF00990">
    <property type="entry name" value="GGDEF"/>
    <property type="match status" value="1"/>
</dbReference>
<dbReference type="GO" id="GO:0052621">
    <property type="term" value="F:diguanylate cyclase activity"/>
    <property type="evidence" value="ECO:0007669"/>
    <property type="project" value="TreeGrafter"/>
</dbReference>
<dbReference type="SMART" id="SM00267">
    <property type="entry name" value="GGDEF"/>
    <property type="match status" value="1"/>
</dbReference>
<name>A0A918CIV6_9DEIO</name>
<proteinExistence type="predicted"/>
<feature type="transmembrane region" description="Helical" evidence="1">
    <location>
        <begin position="21"/>
        <end position="42"/>
    </location>
</feature>
<accession>A0A918CIV6</accession>
<protein>
    <recommendedName>
        <fullName evidence="2">GGDEF domain-containing protein</fullName>
    </recommendedName>
</protein>
<dbReference type="AlphaFoldDB" id="A0A918CIV6"/>
<dbReference type="InterPro" id="IPR043128">
    <property type="entry name" value="Rev_trsase/Diguanyl_cyclase"/>
</dbReference>
<dbReference type="Gene3D" id="3.30.70.270">
    <property type="match status" value="1"/>
</dbReference>
<feature type="transmembrane region" description="Helical" evidence="1">
    <location>
        <begin position="48"/>
        <end position="66"/>
    </location>
</feature>
<dbReference type="PANTHER" id="PTHR45138:SF24">
    <property type="entry name" value="DIGUANYLATE CYCLASE DGCC-RELATED"/>
    <property type="match status" value="1"/>
</dbReference>
<dbReference type="InterPro" id="IPR050469">
    <property type="entry name" value="Diguanylate_Cyclase"/>
</dbReference>
<keyword evidence="1" id="KW-0472">Membrane</keyword>
<dbReference type="InterPro" id="IPR029787">
    <property type="entry name" value="Nucleotide_cyclase"/>
</dbReference>
<dbReference type="GO" id="GO:1902201">
    <property type="term" value="P:negative regulation of bacterial-type flagellum-dependent cell motility"/>
    <property type="evidence" value="ECO:0007669"/>
    <property type="project" value="TreeGrafter"/>
</dbReference>
<evidence type="ECO:0000313" key="3">
    <source>
        <dbReference type="EMBL" id="GGR26737.1"/>
    </source>
</evidence>
<feature type="transmembrane region" description="Helical" evidence="1">
    <location>
        <begin position="102"/>
        <end position="120"/>
    </location>
</feature>
<dbReference type="EMBL" id="BMQL01000039">
    <property type="protein sequence ID" value="GGR26737.1"/>
    <property type="molecule type" value="Genomic_DNA"/>
</dbReference>
<gene>
    <name evidence="3" type="ORF">GCM10008957_42760</name>
</gene>
<feature type="transmembrane region" description="Helical" evidence="1">
    <location>
        <begin position="78"/>
        <end position="96"/>
    </location>
</feature>
<dbReference type="RefSeq" id="WP_189092544.1">
    <property type="nucleotide sequence ID" value="NZ_BMQL01000039.1"/>
</dbReference>
<sequence length="348" mass="37900">MPSEVESRSRADSKELHLRHLYFVFGMGVASLQTFMAQDALVHHQPGLYLQALIGAVVTTVVALLTQSSLTPLPLYRWTLFALGYTWLLTSLWLVALGEVKAVTVIVGSLVMALSAFMWLPVRVATFLAAAGYALLWLPQLGAPDVPTLLAVGVVTTQLWYLSVHGRSVQTERVRSEVLAKMAFTDPLTGVLNRRSMLAHLQELAASAHTAPEQVTLVMLDLDHFKRINDEMGHHRGDEVLVAVAQCLSQQLTKTDALARWGGEEFLVALSATSPAHAHASAEALLTAVRRMSLPGFPAITMSAGMASLAEASSVRDVLVLADRRLYLAKDHGRDRLIGDERTLLQPA</sequence>